<dbReference type="KEGG" id="paun:MJA45_06760"/>
<dbReference type="Proteomes" id="UP001305702">
    <property type="component" value="Chromosome"/>
</dbReference>
<protein>
    <recommendedName>
        <fullName evidence="3">Asp/Glu racemase</fullName>
    </recommendedName>
</protein>
<evidence type="ECO:0000313" key="2">
    <source>
        <dbReference type="Proteomes" id="UP001305702"/>
    </source>
</evidence>
<organism evidence="1 2">
    <name type="scientific">Paenibacillus aurantius</name>
    <dbReference type="NCBI Taxonomy" id="2918900"/>
    <lineage>
        <taxon>Bacteria</taxon>
        <taxon>Bacillati</taxon>
        <taxon>Bacillota</taxon>
        <taxon>Bacilli</taxon>
        <taxon>Bacillales</taxon>
        <taxon>Paenibacillaceae</taxon>
        <taxon>Paenibacillus</taxon>
    </lineage>
</organism>
<name>A0AA96LG90_9BACL</name>
<dbReference type="EMBL" id="CP130318">
    <property type="protein sequence ID" value="WNQ12728.1"/>
    <property type="molecule type" value="Genomic_DNA"/>
</dbReference>
<accession>A0AA96LG90</accession>
<proteinExistence type="predicted"/>
<reference evidence="1 2" key="1">
    <citation type="submission" date="2022-02" db="EMBL/GenBank/DDBJ databases">
        <title>Paenibacillus sp. MBLB1776 Whole Genome Shotgun Sequencing.</title>
        <authorList>
            <person name="Hwang C.Y."/>
            <person name="Cho E.-S."/>
            <person name="Seo M.-J."/>
        </authorList>
    </citation>
    <scope>NUCLEOTIDE SEQUENCE [LARGE SCALE GENOMIC DNA]</scope>
    <source>
        <strain evidence="1 2">MBLB1776</strain>
    </source>
</reference>
<evidence type="ECO:0008006" key="3">
    <source>
        <dbReference type="Google" id="ProtNLM"/>
    </source>
</evidence>
<evidence type="ECO:0000313" key="1">
    <source>
        <dbReference type="EMBL" id="WNQ12728.1"/>
    </source>
</evidence>
<dbReference type="RefSeq" id="WP_315606506.1">
    <property type="nucleotide sequence ID" value="NZ_CP130318.1"/>
</dbReference>
<dbReference type="AlphaFoldDB" id="A0AA96LG90"/>
<keyword evidence="2" id="KW-1185">Reference proteome</keyword>
<gene>
    <name evidence="1" type="ORF">MJA45_06760</name>
</gene>
<sequence>MTERTIACLHAHHSNIAYFDSLPKESGLSFVHFTEPGLSRRLAGDAGFTEAQASARLAETVRWIASCRVEAVLVTCTQYCALLPEVLQAAVPVYRLDRLFFAGLCSIEGPQRIVFTNPAGVEPGMTELNRYAEAAGLTLEAEPLLIPDSFELVMSGRQEEYRRLVTSFLERNASSSDRPLSVFQLSMTEAAEQAERSTGRRIGHPMREVAAFLQGLPASGR</sequence>